<keyword evidence="3" id="KW-1185">Reference proteome</keyword>
<organism evidence="2 3">
    <name type="scientific">Streptomyces bangladeshensis</name>
    <dbReference type="NCBI Taxonomy" id="295352"/>
    <lineage>
        <taxon>Bacteria</taxon>
        <taxon>Bacillati</taxon>
        <taxon>Actinomycetota</taxon>
        <taxon>Actinomycetes</taxon>
        <taxon>Kitasatosporales</taxon>
        <taxon>Streptomycetaceae</taxon>
        <taxon>Streptomyces</taxon>
    </lineage>
</organism>
<feature type="region of interest" description="Disordered" evidence="1">
    <location>
        <begin position="1"/>
        <end position="35"/>
    </location>
</feature>
<evidence type="ECO:0000313" key="3">
    <source>
        <dbReference type="Proteomes" id="UP001501391"/>
    </source>
</evidence>
<comment type="caution">
    <text evidence="2">The sequence shown here is derived from an EMBL/GenBank/DDBJ whole genome shotgun (WGS) entry which is preliminary data.</text>
</comment>
<accession>A0ABP5NK15</accession>
<proteinExistence type="predicted"/>
<reference evidence="3" key="1">
    <citation type="journal article" date="2019" name="Int. J. Syst. Evol. Microbiol.">
        <title>The Global Catalogue of Microorganisms (GCM) 10K type strain sequencing project: providing services to taxonomists for standard genome sequencing and annotation.</title>
        <authorList>
            <consortium name="The Broad Institute Genomics Platform"/>
            <consortium name="The Broad Institute Genome Sequencing Center for Infectious Disease"/>
            <person name="Wu L."/>
            <person name="Ma J."/>
        </authorList>
    </citation>
    <scope>NUCLEOTIDE SEQUENCE [LARGE SCALE GENOMIC DNA]</scope>
    <source>
        <strain evidence="3">JCM 14924</strain>
    </source>
</reference>
<evidence type="ECO:0000313" key="2">
    <source>
        <dbReference type="EMBL" id="GAA2199935.1"/>
    </source>
</evidence>
<name>A0ABP5NK15_9ACTN</name>
<evidence type="ECO:0000256" key="1">
    <source>
        <dbReference type="SAM" id="MobiDB-lite"/>
    </source>
</evidence>
<dbReference type="Proteomes" id="UP001501391">
    <property type="component" value="Unassembled WGS sequence"/>
</dbReference>
<feature type="compositionally biased region" description="Polar residues" evidence="1">
    <location>
        <begin position="1"/>
        <end position="11"/>
    </location>
</feature>
<sequence>MTATGYVSTTGDSRKVSKTGDTMTGELTLPDSSPDQALNAASKGYVDTVAATKAAVTHASTHAAAGSDPVTLAQSQVTGLTAALAAKVAGPGTSTDNAVARFDGTTGLVIQNSTVVIGDDGSVTITGNITDAGDLLIRNSHAAPTKAYRFRSSGGNLDTEAGGSDWYWSTFPNADFSGTQNTYMRWEAGAAIMHIVAEAQFKAGPFGARVHSIDGAGNKLGFHGAAPIAKQTVSGSRGGNAALASLLTALDNLGLITDGSTA</sequence>
<gene>
    <name evidence="2" type="ORF">GCM10009787_48870</name>
</gene>
<dbReference type="EMBL" id="BAAAOQ010000016">
    <property type="protein sequence ID" value="GAA2199935.1"/>
    <property type="molecule type" value="Genomic_DNA"/>
</dbReference>
<dbReference type="RefSeq" id="WP_346163564.1">
    <property type="nucleotide sequence ID" value="NZ_BAAAOQ010000016.1"/>
</dbReference>
<protein>
    <submittedName>
        <fullName evidence="2">Uncharacterized protein</fullName>
    </submittedName>
</protein>